<gene>
    <name evidence="1" type="ORF">RDB_LOCUS59042</name>
</gene>
<evidence type="ECO:0000313" key="1">
    <source>
        <dbReference type="EMBL" id="CAE6445283.1"/>
    </source>
</evidence>
<dbReference type="AlphaFoldDB" id="A0A8H3B0V1"/>
<dbReference type="EMBL" id="CAJMWV010001753">
    <property type="protein sequence ID" value="CAE6445283.1"/>
    <property type="molecule type" value="Genomic_DNA"/>
</dbReference>
<sequence length="61" mass="6847">PELEWLIGVSDVDYVTMEQELGAWQLQILFGAVDHTVPSTLQDESVRPSIWLRKGASTFSV</sequence>
<accession>A0A8H3B0V1</accession>
<feature type="non-terminal residue" evidence="1">
    <location>
        <position position="1"/>
    </location>
</feature>
<evidence type="ECO:0000313" key="2">
    <source>
        <dbReference type="Proteomes" id="UP000663831"/>
    </source>
</evidence>
<reference evidence="1" key="1">
    <citation type="submission" date="2021-01" db="EMBL/GenBank/DDBJ databases">
        <authorList>
            <person name="Kaushik A."/>
        </authorList>
    </citation>
    <scope>NUCLEOTIDE SEQUENCE</scope>
    <source>
        <strain evidence="1">AG3-1AP</strain>
    </source>
</reference>
<name>A0A8H3B0V1_9AGAM</name>
<organism evidence="1 2">
    <name type="scientific">Rhizoctonia solani</name>
    <dbReference type="NCBI Taxonomy" id="456999"/>
    <lineage>
        <taxon>Eukaryota</taxon>
        <taxon>Fungi</taxon>
        <taxon>Dikarya</taxon>
        <taxon>Basidiomycota</taxon>
        <taxon>Agaricomycotina</taxon>
        <taxon>Agaricomycetes</taxon>
        <taxon>Cantharellales</taxon>
        <taxon>Ceratobasidiaceae</taxon>
        <taxon>Rhizoctonia</taxon>
    </lineage>
</organism>
<dbReference type="Proteomes" id="UP000663831">
    <property type="component" value="Unassembled WGS sequence"/>
</dbReference>
<proteinExistence type="predicted"/>
<protein>
    <submittedName>
        <fullName evidence="1">Uncharacterized protein</fullName>
    </submittedName>
</protein>
<comment type="caution">
    <text evidence="1">The sequence shown here is derived from an EMBL/GenBank/DDBJ whole genome shotgun (WGS) entry which is preliminary data.</text>
</comment>